<evidence type="ECO:0000313" key="2">
    <source>
        <dbReference type="Proteomes" id="UP000536179"/>
    </source>
</evidence>
<proteinExistence type="predicted"/>
<comment type="caution">
    <text evidence="1">The sequence shown here is derived from an EMBL/GenBank/DDBJ whole genome shotgun (WGS) entry which is preliminary data.</text>
</comment>
<dbReference type="EMBL" id="JACHXU010000016">
    <property type="protein sequence ID" value="MBB3208466.1"/>
    <property type="molecule type" value="Genomic_DNA"/>
</dbReference>
<sequence>MPEKKQPVKEQRETNPSVRATVSSELAELASKFAVGMEMNFISSVSASTSEDVMDAFRESMMSSFILTMRDTGASSAEVAFLIKRALDSILVPDEEPWDDAKNDRRVELIDLSIQQGLTADESFELAQLTQRMRKHVDTESAIPMAGARKLHEHLLRLEKTRREQD</sequence>
<organism evidence="1 2">
    <name type="scientific">Aporhodopirellula rubra</name>
    <dbReference type="NCBI Taxonomy" id="980271"/>
    <lineage>
        <taxon>Bacteria</taxon>
        <taxon>Pseudomonadati</taxon>
        <taxon>Planctomycetota</taxon>
        <taxon>Planctomycetia</taxon>
        <taxon>Pirellulales</taxon>
        <taxon>Pirellulaceae</taxon>
        <taxon>Aporhodopirellula</taxon>
    </lineage>
</organism>
<dbReference type="AlphaFoldDB" id="A0A7W5E1I4"/>
<keyword evidence="2" id="KW-1185">Reference proteome</keyword>
<dbReference type="RefSeq" id="WP_184306653.1">
    <property type="nucleotide sequence ID" value="NZ_JACHXU010000016.1"/>
</dbReference>
<accession>A0A7W5E1I4</accession>
<reference evidence="1 2" key="1">
    <citation type="submission" date="2020-08" db="EMBL/GenBank/DDBJ databases">
        <title>Genomic Encyclopedia of Type Strains, Phase III (KMG-III): the genomes of soil and plant-associated and newly described type strains.</title>
        <authorList>
            <person name="Whitman W."/>
        </authorList>
    </citation>
    <scope>NUCLEOTIDE SEQUENCE [LARGE SCALE GENOMIC DNA]</scope>
    <source>
        <strain evidence="1 2">CECT 8075</strain>
    </source>
</reference>
<name>A0A7W5E1I4_9BACT</name>
<protein>
    <submittedName>
        <fullName evidence="1">Uncharacterized protein</fullName>
    </submittedName>
</protein>
<dbReference type="Proteomes" id="UP000536179">
    <property type="component" value="Unassembled WGS sequence"/>
</dbReference>
<evidence type="ECO:0000313" key="1">
    <source>
        <dbReference type="EMBL" id="MBB3208466.1"/>
    </source>
</evidence>
<gene>
    <name evidence="1" type="ORF">FHS27_004295</name>
</gene>